<evidence type="ECO:0000256" key="17">
    <source>
        <dbReference type="SAM" id="SignalP"/>
    </source>
</evidence>
<protein>
    <recommendedName>
        <fullName evidence="15">Cytochrome c oxidase subunit 2</fullName>
        <ecNumber evidence="15">7.1.1.9</ecNumber>
    </recommendedName>
</protein>
<evidence type="ECO:0000256" key="15">
    <source>
        <dbReference type="RuleBase" id="RU004024"/>
    </source>
</evidence>
<dbReference type="Pfam" id="PF00116">
    <property type="entry name" value="COX2"/>
    <property type="match status" value="1"/>
</dbReference>
<gene>
    <name evidence="20" type="primary">coxB</name>
    <name evidence="20" type="ORF">PH603_14035</name>
</gene>
<reference evidence="20" key="1">
    <citation type="submission" date="2023-01" db="EMBL/GenBank/DDBJ databases">
        <title>The genome sequence of Kordiimonadaceae bacterium 6D33.</title>
        <authorList>
            <person name="Liu Y."/>
        </authorList>
    </citation>
    <scope>NUCLEOTIDE SEQUENCE</scope>
    <source>
        <strain evidence="20">6D33</strain>
    </source>
</reference>
<evidence type="ECO:0000256" key="16">
    <source>
        <dbReference type="SAM" id="Phobius"/>
    </source>
</evidence>
<dbReference type="KEGG" id="gso:PH603_14035"/>
<dbReference type="Proteomes" id="UP001217500">
    <property type="component" value="Chromosome"/>
</dbReference>
<organism evidence="20 21">
    <name type="scientific">Gimibacter soli</name>
    <dbReference type="NCBI Taxonomy" id="3024400"/>
    <lineage>
        <taxon>Bacteria</taxon>
        <taxon>Pseudomonadati</taxon>
        <taxon>Pseudomonadota</taxon>
        <taxon>Alphaproteobacteria</taxon>
        <taxon>Kordiimonadales</taxon>
        <taxon>Temperatibacteraceae</taxon>
        <taxon>Gimibacter</taxon>
    </lineage>
</organism>
<dbReference type="PANTHER" id="PTHR22888">
    <property type="entry name" value="CYTOCHROME C OXIDASE, SUBUNIT II"/>
    <property type="match status" value="1"/>
</dbReference>
<feature type="transmembrane region" description="Helical" evidence="16">
    <location>
        <begin position="99"/>
        <end position="122"/>
    </location>
</feature>
<dbReference type="InterPro" id="IPR002429">
    <property type="entry name" value="CcO_II-like_C"/>
</dbReference>
<dbReference type="InterPro" id="IPR036257">
    <property type="entry name" value="Cyt_c_oxidase_su2_TM_sf"/>
</dbReference>
<dbReference type="SUPFAM" id="SSF81464">
    <property type="entry name" value="Cytochrome c oxidase subunit II-like, transmembrane region"/>
    <property type="match status" value="1"/>
</dbReference>
<dbReference type="PROSITE" id="PS50857">
    <property type="entry name" value="COX2_CUA"/>
    <property type="match status" value="1"/>
</dbReference>
<dbReference type="InterPro" id="IPR011759">
    <property type="entry name" value="Cyt_c_oxidase_su2_TM_dom"/>
</dbReference>
<evidence type="ECO:0000256" key="3">
    <source>
        <dbReference type="ARBA" id="ARBA00022448"/>
    </source>
</evidence>
<feature type="domain" description="Cytochrome oxidase subunit II copper A binding" evidence="18">
    <location>
        <begin position="128"/>
        <end position="281"/>
    </location>
</feature>
<comment type="subcellular location">
    <subcellularLocation>
        <location evidence="14">Cell membrane</location>
        <topology evidence="14">Multi-pass membrane protein</topology>
    </subcellularLocation>
    <subcellularLocation>
        <location evidence="1">Membrane</location>
        <topology evidence="1">Multi-pass membrane protein</topology>
    </subcellularLocation>
</comment>
<evidence type="ECO:0000256" key="14">
    <source>
        <dbReference type="RuleBase" id="RU000456"/>
    </source>
</evidence>
<dbReference type="Gene3D" id="2.60.40.420">
    <property type="entry name" value="Cupredoxins - blue copper proteins"/>
    <property type="match status" value="1"/>
</dbReference>
<keyword evidence="17" id="KW-0732">Signal</keyword>
<keyword evidence="11 16" id="KW-0472">Membrane</keyword>
<dbReference type="PROSITE" id="PS00078">
    <property type="entry name" value="COX2"/>
    <property type="match status" value="1"/>
</dbReference>
<comment type="similarity">
    <text evidence="2 14">Belongs to the cytochrome c oxidase subunit 2 family.</text>
</comment>
<evidence type="ECO:0000313" key="21">
    <source>
        <dbReference type="Proteomes" id="UP001217500"/>
    </source>
</evidence>
<name>A0AAF0BLN4_9PROT</name>
<dbReference type="AlphaFoldDB" id="A0AAF0BLN4"/>
<dbReference type="EMBL" id="CP116805">
    <property type="protein sequence ID" value="WCL53655.1"/>
    <property type="molecule type" value="Genomic_DNA"/>
</dbReference>
<comment type="function">
    <text evidence="12 15">Subunits I and II form the functional core of the enzyme complex. Electrons originating in cytochrome c are transferred via heme a and Cu(A) to the binuclear center formed by heme a3 and Cu(B).</text>
</comment>
<dbReference type="InterPro" id="IPR014222">
    <property type="entry name" value="Cyt_c_oxidase_su2"/>
</dbReference>
<dbReference type="SUPFAM" id="SSF49503">
    <property type="entry name" value="Cupredoxins"/>
    <property type="match status" value="1"/>
</dbReference>
<evidence type="ECO:0000256" key="13">
    <source>
        <dbReference type="ARBA" id="ARBA00047816"/>
    </source>
</evidence>
<keyword evidence="21" id="KW-1185">Reference proteome</keyword>
<evidence type="ECO:0000256" key="5">
    <source>
        <dbReference type="ARBA" id="ARBA00022692"/>
    </source>
</evidence>
<evidence type="ECO:0000256" key="1">
    <source>
        <dbReference type="ARBA" id="ARBA00004141"/>
    </source>
</evidence>
<keyword evidence="7" id="KW-1278">Translocase</keyword>
<evidence type="ECO:0000259" key="18">
    <source>
        <dbReference type="PROSITE" id="PS50857"/>
    </source>
</evidence>
<keyword evidence="10 15" id="KW-0186">Copper</keyword>
<keyword evidence="9 16" id="KW-1133">Transmembrane helix</keyword>
<dbReference type="PROSITE" id="PS50999">
    <property type="entry name" value="COX2_TM"/>
    <property type="match status" value="1"/>
</dbReference>
<evidence type="ECO:0000256" key="9">
    <source>
        <dbReference type="ARBA" id="ARBA00022989"/>
    </source>
</evidence>
<comment type="cofactor">
    <cofactor evidence="15">
        <name>Cu cation</name>
        <dbReference type="ChEBI" id="CHEBI:23378"/>
    </cofactor>
    <text evidence="15">Binds a copper A center.</text>
</comment>
<dbReference type="GO" id="GO:0042773">
    <property type="term" value="P:ATP synthesis coupled electron transport"/>
    <property type="evidence" value="ECO:0007669"/>
    <property type="project" value="TreeGrafter"/>
</dbReference>
<dbReference type="InterPro" id="IPR045187">
    <property type="entry name" value="CcO_II"/>
</dbReference>
<dbReference type="EC" id="7.1.1.9" evidence="15"/>
<dbReference type="Gene3D" id="1.10.287.90">
    <property type="match status" value="1"/>
</dbReference>
<dbReference type="RefSeq" id="WP_289503168.1">
    <property type="nucleotide sequence ID" value="NZ_CP116805.1"/>
</dbReference>
<evidence type="ECO:0000256" key="12">
    <source>
        <dbReference type="ARBA" id="ARBA00024688"/>
    </source>
</evidence>
<accession>A0AAF0BLN4</accession>
<evidence type="ECO:0000259" key="19">
    <source>
        <dbReference type="PROSITE" id="PS50999"/>
    </source>
</evidence>
<keyword evidence="3 14" id="KW-0813">Transport</keyword>
<dbReference type="InterPro" id="IPR008972">
    <property type="entry name" value="Cupredoxin"/>
</dbReference>
<feature type="domain" description="Cytochrome oxidase subunit II transmembrane region profile" evidence="19">
    <location>
        <begin position="32"/>
        <end position="127"/>
    </location>
</feature>
<keyword evidence="4 14" id="KW-0679">Respiratory chain</keyword>
<evidence type="ECO:0000256" key="7">
    <source>
        <dbReference type="ARBA" id="ARBA00022967"/>
    </source>
</evidence>
<dbReference type="InterPro" id="IPR001505">
    <property type="entry name" value="Copper_CuA"/>
</dbReference>
<sequence>MIVKRLFAGIVAAVAAAFGFAATALADAAEHMPVDGGHWLIPAANEQAQRIDDFHIMLMWIITVITIFVFVLMFWVMFRYRAKANPVPSKTSHNTIIEFVWTVVPILILVVIGFTSLPLLYYQDVVPETEFAVRVTGNQWNWTYSYPDHDGIEFTSVVVPDSAFVNASERAEYEAALTGFLGKPATLNARLLDADTRLVVPANTKVKVQLTASDVIHAWTVPAFGVKLDAVPGRLNETWFEADKPGTYYGQCSELCGKDHAFMPIVVEVMTKEDFAKWVEHAKAEYADARTTALGR</sequence>
<feature type="signal peptide" evidence="17">
    <location>
        <begin position="1"/>
        <end position="26"/>
    </location>
</feature>
<dbReference type="PANTHER" id="PTHR22888:SF9">
    <property type="entry name" value="CYTOCHROME C OXIDASE SUBUNIT 2"/>
    <property type="match status" value="1"/>
</dbReference>
<dbReference type="NCBIfam" id="TIGR02866">
    <property type="entry name" value="CoxB"/>
    <property type="match status" value="1"/>
</dbReference>
<dbReference type="GO" id="GO:0004129">
    <property type="term" value="F:cytochrome-c oxidase activity"/>
    <property type="evidence" value="ECO:0007669"/>
    <property type="project" value="UniProtKB-EC"/>
</dbReference>
<dbReference type="PRINTS" id="PR01166">
    <property type="entry name" value="CYCOXIDASEII"/>
</dbReference>
<keyword evidence="5 14" id="KW-0812">Transmembrane</keyword>
<feature type="transmembrane region" description="Helical" evidence="16">
    <location>
        <begin position="57"/>
        <end position="78"/>
    </location>
</feature>
<keyword evidence="8 14" id="KW-0249">Electron transport</keyword>
<evidence type="ECO:0000256" key="11">
    <source>
        <dbReference type="ARBA" id="ARBA00023136"/>
    </source>
</evidence>
<evidence type="ECO:0000256" key="4">
    <source>
        <dbReference type="ARBA" id="ARBA00022660"/>
    </source>
</evidence>
<dbReference type="GO" id="GO:0005886">
    <property type="term" value="C:plasma membrane"/>
    <property type="evidence" value="ECO:0007669"/>
    <property type="project" value="UniProtKB-SubCell"/>
</dbReference>
<feature type="chain" id="PRO_5042090392" description="Cytochrome c oxidase subunit 2" evidence="17">
    <location>
        <begin position="27"/>
        <end position="296"/>
    </location>
</feature>
<evidence type="ECO:0000256" key="6">
    <source>
        <dbReference type="ARBA" id="ARBA00022723"/>
    </source>
</evidence>
<comment type="catalytic activity">
    <reaction evidence="13 15">
        <text>4 Fe(II)-[cytochrome c] + O2 + 8 H(+)(in) = 4 Fe(III)-[cytochrome c] + 2 H2O + 4 H(+)(out)</text>
        <dbReference type="Rhea" id="RHEA:11436"/>
        <dbReference type="Rhea" id="RHEA-COMP:10350"/>
        <dbReference type="Rhea" id="RHEA-COMP:14399"/>
        <dbReference type="ChEBI" id="CHEBI:15377"/>
        <dbReference type="ChEBI" id="CHEBI:15378"/>
        <dbReference type="ChEBI" id="CHEBI:15379"/>
        <dbReference type="ChEBI" id="CHEBI:29033"/>
        <dbReference type="ChEBI" id="CHEBI:29034"/>
        <dbReference type="EC" id="7.1.1.9"/>
    </reaction>
</comment>
<evidence type="ECO:0000256" key="2">
    <source>
        <dbReference type="ARBA" id="ARBA00007866"/>
    </source>
</evidence>
<evidence type="ECO:0000256" key="8">
    <source>
        <dbReference type="ARBA" id="ARBA00022982"/>
    </source>
</evidence>
<evidence type="ECO:0000313" key="20">
    <source>
        <dbReference type="EMBL" id="WCL53655.1"/>
    </source>
</evidence>
<dbReference type="GO" id="GO:0016491">
    <property type="term" value="F:oxidoreductase activity"/>
    <property type="evidence" value="ECO:0007669"/>
    <property type="project" value="InterPro"/>
</dbReference>
<evidence type="ECO:0000256" key="10">
    <source>
        <dbReference type="ARBA" id="ARBA00023008"/>
    </source>
</evidence>
<proteinExistence type="inferred from homology"/>
<dbReference type="Pfam" id="PF02790">
    <property type="entry name" value="COX2_TM"/>
    <property type="match status" value="1"/>
</dbReference>
<dbReference type="GO" id="GO:0005507">
    <property type="term" value="F:copper ion binding"/>
    <property type="evidence" value="ECO:0007669"/>
    <property type="project" value="InterPro"/>
</dbReference>
<keyword evidence="6 15" id="KW-0479">Metal-binding</keyword>